<reference evidence="1" key="1">
    <citation type="submission" date="2020-07" db="EMBL/GenBank/DDBJ databases">
        <title>Multicomponent nature underlies the extraordinary mechanical properties of spider dragline silk.</title>
        <authorList>
            <person name="Kono N."/>
            <person name="Nakamura H."/>
            <person name="Mori M."/>
            <person name="Yoshida Y."/>
            <person name="Ohtoshi R."/>
            <person name="Malay A.D."/>
            <person name="Moran D.A.P."/>
            <person name="Tomita M."/>
            <person name="Numata K."/>
            <person name="Arakawa K."/>
        </authorList>
    </citation>
    <scope>NUCLEOTIDE SEQUENCE</scope>
</reference>
<dbReference type="OrthoDB" id="6435384at2759"/>
<keyword evidence="2" id="KW-1185">Reference proteome</keyword>
<dbReference type="Proteomes" id="UP000887116">
    <property type="component" value="Unassembled WGS sequence"/>
</dbReference>
<protein>
    <submittedName>
        <fullName evidence="1">Uncharacterized protein</fullName>
    </submittedName>
</protein>
<accession>A0A8X6KJ01</accession>
<proteinExistence type="predicted"/>
<dbReference type="EMBL" id="BMAO01031222">
    <property type="protein sequence ID" value="GFQ73353.1"/>
    <property type="molecule type" value="Genomic_DNA"/>
</dbReference>
<evidence type="ECO:0000313" key="2">
    <source>
        <dbReference type="Proteomes" id="UP000887116"/>
    </source>
</evidence>
<organism evidence="1 2">
    <name type="scientific">Trichonephila clavata</name>
    <name type="common">Joro spider</name>
    <name type="synonym">Nephila clavata</name>
    <dbReference type="NCBI Taxonomy" id="2740835"/>
    <lineage>
        <taxon>Eukaryota</taxon>
        <taxon>Metazoa</taxon>
        <taxon>Ecdysozoa</taxon>
        <taxon>Arthropoda</taxon>
        <taxon>Chelicerata</taxon>
        <taxon>Arachnida</taxon>
        <taxon>Araneae</taxon>
        <taxon>Araneomorphae</taxon>
        <taxon>Entelegynae</taxon>
        <taxon>Araneoidea</taxon>
        <taxon>Nephilidae</taxon>
        <taxon>Trichonephila</taxon>
    </lineage>
</organism>
<comment type="caution">
    <text evidence="1">The sequence shown here is derived from an EMBL/GenBank/DDBJ whole genome shotgun (WGS) entry which is preliminary data.</text>
</comment>
<sequence length="89" mass="10590">MEDRSTRELIKCKDKEAQLNIDIELNQIPDILKAQQKYQLRNLLQRYEDIFWNRLGKAKVKGHFVKVTADSSPKRLQPYKSSYCFSKRS</sequence>
<gene>
    <name evidence="1" type="ORF">TNCT_604821</name>
</gene>
<dbReference type="AlphaFoldDB" id="A0A8X6KJ01"/>
<evidence type="ECO:0000313" key="1">
    <source>
        <dbReference type="EMBL" id="GFQ73353.1"/>
    </source>
</evidence>
<name>A0A8X6KJ01_TRICU</name>